<dbReference type="Pfam" id="PF06585">
    <property type="entry name" value="JHBP"/>
    <property type="match status" value="1"/>
</dbReference>
<dbReference type="InterPro" id="IPR038606">
    <property type="entry name" value="To_sf"/>
</dbReference>
<protein>
    <recommendedName>
        <fullName evidence="6">Protein takeout</fullName>
    </recommendedName>
</protein>
<comment type="caution">
    <text evidence="4">The sequence shown here is derived from an EMBL/GenBank/DDBJ whole genome shotgun (WGS) entry which is preliminary data.</text>
</comment>
<evidence type="ECO:0000313" key="5">
    <source>
        <dbReference type="Proteomes" id="UP001168821"/>
    </source>
</evidence>
<dbReference type="GO" id="GO:0005615">
    <property type="term" value="C:extracellular space"/>
    <property type="evidence" value="ECO:0007669"/>
    <property type="project" value="TreeGrafter"/>
</dbReference>
<proteinExistence type="inferred from homology"/>
<keyword evidence="2" id="KW-0090">Biological rhythms</keyword>
<evidence type="ECO:0000256" key="3">
    <source>
        <dbReference type="ARBA" id="ARBA00060902"/>
    </source>
</evidence>
<sequence>MACLDELINLWRCEACPDKLIMITMITAKGKKQSCVKNLEVSECNTYVYASRNLLVMKQHSNKCNPKRSDFDQCLPKAVESAIRQLYQVYDELNLTVTEPLDVAALTIDAGSGPMGTKQVYKNLKTAGLEEITCSKAGFDFDKKRLSLQCLIPRYELTFDYELSGKILVLPKTGRGPGLIILHDYKLGLVFDLKEYEKKGRRYYQVVGHKLDIDPKLIEVKLDNLFDGDKALGDGMNQVMNVNWKELFEDVKASYSEAFGSIFASIFNRLLAKVPINELFGDN</sequence>
<dbReference type="GO" id="GO:0007623">
    <property type="term" value="P:circadian rhythm"/>
    <property type="evidence" value="ECO:0007669"/>
    <property type="project" value="UniProtKB-ARBA"/>
</dbReference>
<accession>A0AA38MCK1</accession>
<dbReference type="InterPro" id="IPR010562">
    <property type="entry name" value="Haemolymph_juvenile_hormone-bd"/>
</dbReference>
<dbReference type="AlphaFoldDB" id="A0AA38MCK1"/>
<gene>
    <name evidence="4" type="ORF">Zmor_017268</name>
</gene>
<comment type="similarity">
    <text evidence="3">Belongs to the TO family.</text>
</comment>
<evidence type="ECO:0000256" key="1">
    <source>
        <dbReference type="ARBA" id="ARBA00022729"/>
    </source>
</evidence>
<keyword evidence="1" id="KW-0732">Signal</keyword>
<dbReference type="Proteomes" id="UP001168821">
    <property type="component" value="Unassembled WGS sequence"/>
</dbReference>
<name>A0AA38MCK1_9CUCU</name>
<dbReference type="Gene3D" id="3.15.10.30">
    <property type="entry name" value="Haemolymph juvenile hormone binding protein"/>
    <property type="match status" value="1"/>
</dbReference>
<dbReference type="SMART" id="SM00700">
    <property type="entry name" value="JHBP"/>
    <property type="match status" value="1"/>
</dbReference>
<dbReference type="PANTHER" id="PTHR11008:SF32">
    <property type="entry name" value="CIRCADIAN CLOCK-CONTROLLED PROTEIN DAYWAKE-RELATED"/>
    <property type="match status" value="1"/>
</dbReference>
<organism evidence="4 5">
    <name type="scientific">Zophobas morio</name>
    <dbReference type="NCBI Taxonomy" id="2755281"/>
    <lineage>
        <taxon>Eukaryota</taxon>
        <taxon>Metazoa</taxon>
        <taxon>Ecdysozoa</taxon>
        <taxon>Arthropoda</taxon>
        <taxon>Hexapoda</taxon>
        <taxon>Insecta</taxon>
        <taxon>Pterygota</taxon>
        <taxon>Neoptera</taxon>
        <taxon>Endopterygota</taxon>
        <taxon>Coleoptera</taxon>
        <taxon>Polyphaga</taxon>
        <taxon>Cucujiformia</taxon>
        <taxon>Tenebrionidae</taxon>
        <taxon>Zophobas</taxon>
    </lineage>
</organism>
<evidence type="ECO:0000256" key="2">
    <source>
        <dbReference type="ARBA" id="ARBA00023108"/>
    </source>
</evidence>
<dbReference type="PANTHER" id="PTHR11008">
    <property type="entry name" value="PROTEIN TAKEOUT-LIKE PROTEIN"/>
    <property type="match status" value="1"/>
</dbReference>
<reference evidence="4" key="1">
    <citation type="journal article" date="2023" name="G3 (Bethesda)">
        <title>Whole genome assemblies of Zophobas morio and Tenebrio molitor.</title>
        <authorList>
            <person name="Kaur S."/>
            <person name="Stinson S.A."/>
            <person name="diCenzo G.C."/>
        </authorList>
    </citation>
    <scope>NUCLEOTIDE SEQUENCE</scope>
    <source>
        <strain evidence="4">QUZm001</strain>
    </source>
</reference>
<dbReference type="FunFam" id="3.15.10.30:FF:000001">
    <property type="entry name" value="Takeout-like protein 1"/>
    <property type="match status" value="1"/>
</dbReference>
<dbReference type="EMBL" id="JALNTZ010000005">
    <property type="protein sequence ID" value="KAJ3651217.1"/>
    <property type="molecule type" value="Genomic_DNA"/>
</dbReference>
<evidence type="ECO:0008006" key="6">
    <source>
        <dbReference type="Google" id="ProtNLM"/>
    </source>
</evidence>
<keyword evidence="5" id="KW-1185">Reference proteome</keyword>
<evidence type="ECO:0000313" key="4">
    <source>
        <dbReference type="EMBL" id="KAJ3651217.1"/>
    </source>
</evidence>